<protein>
    <submittedName>
        <fullName evidence="2">Uncharacterized protein</fullName>
    </submittedName>
</protein>
<dbReference type="RefSeq" id="XP_060314971.1">
    <property type="nucleotide sequence ID" value="XM_060455271.1"/>
</dbReference>
<evidence type="ECO:0000313" key="2">
    <source>
        <dbReference type="EMBL" id="KAK1529270.1"/>
    </source>
</evidence>
<reference evidence="2 3" key="1">
    <citation type="submission" date="2016-10" db="EMBL/GenBank/DDBJ databases">
        <title>The genome sequence of Colletotrichum fioriniae PJ7.</title>
        <authorList>
            <person name="Baroncelli R."/>
        </authorList>
    </citation>
    <scope>NUCLEOTIDE SEQUENCE [LARGE SCALE GENOMIC DNA]</scope>
    <source>
        <strain evidence="2 3">IMI 309622</strain>
    </source>
</reference>
<keyword evidence="3" id="KW-1185">Reference proteome</keyword>
<name>A0AAI9YZU3_9PEZI</name>
<evidence type="ECO:0000256" key="1">
    <source>
        <dbReference type="SAM" id="MobiDB-lite"/>
    </source>
</evidence>
<organism evidence="2 3">
    <name type="scientific">Colletotrichum costaricense</name>
    <dbReference type="NCBI Taxonomy" id="1209916"/>
    <lineage>
        <taxon>Eukaryota</taxon>
        <taxon>Fungi</taxon>
        <taxon>Dikarya</taxon>
        <taxon>Ascomycota</taxon>
        <taxon>Pezizomycotina</taxon>
        <taxon>Sordariomycetes</taxon>
        <taxon>Hypocreomycetidae</taxon>
        <taxon>Glomerellales</taxon>
        <taxon>Glomerellaceae</taxon>
        <taxon>Colletotrichum</taxon>
        <taxon>Colletotrichum acutatum species complex</taxon>
    </lineage>
</organism>
<sequence>MRDSVRDRGADQGRDGGTGCPQFFFGVVQQRTGSFLAPPKLRVTMRVHARVRSFHESSRRCSSQMIIGGIRSLRGQGWGLPVGVEIIAEACGSTKQSEEPMRGWRGG</sequence>
<comment type="caution">
    <text evidence="2">The sequence shown here is derived from an EMBL/GenBank/DDBJ whole genome shotgun (WGS) entry which is preliminary data.</text>
</comment>
<evidence type="ECO:0000313" key="3">
    <source>
        <dbReference type="Proteomes" id="UP001240678"/>
    </source>
</evidence>
<dbReference type="EMBL" id="MOOE01000006">
    <property type="protein sequence ID" value="KAK1529270.1"/>
    <property type="molecule type" value="Genomic_DNA"/>
</dbReference>
<dbReference type="GeneID" id="85338818"/>
<feature type="region of interest" description="Disordered" evidence="1">
    <location>
        <begin position="1"/>
        <end position="20"/>
    </location>
</feature>
<gene>
    <name evidence="2" type="ORF">CCOS01_07104</name>
</gene>
<dbReference type="Proteomes" id="UP001240678">
    <property type="component" value="Unassembled WGS sequence"/>
</dbReference>
<accession>A0AAI9YZU3</accession>
<proteinExistence type="predicted"/>
<dbReference type="AlphaFoldDB" id="A0AAI9YZU3"/>
<feature type="compositionally biased region" description="Basic and acidic residues" evidence="1">
    <location>
        <begin position="1"/>
        <end position="14"/>
    </location>
</feature>